<dbReference type="AlphaFoldDB" id="D3UJ75"/>
<protein>
    <submittedName>
        <fullName evidence="1">Uncharacterized protein</fullName>
    </submittedName>
</protein>
<dbReference type="HOGENOM" id="CLU_096765_0_0_7"/>
<dbReference type="eggNOG" id="ENOG5030XVZ">
    <property type="taxonomic scope" value="Bacteria"/>
</dbReference>
<dbReference type="KEGG" id="hms:HMU12960"/>
<gene>
    <name evidence="1" type="ordered locus">HMU12960</name>
</gene>
<dbReference type="Proteomes" id="UP000001522">
    <property type="component" value="Chromosome"/>
</dbReference>
<keyword evidence="2" id="KW-1185">Reference proteome</keyword>
<dbReference type="STRING" id="679897.HMU12960"/>
<dbReference type="EMBL" id="FN555004">
    <property type="protein sequence ID" value="CBG40550.1"/>
    <property type="molecule type" value="Genomic_DNA"/>
</dbReference>
<name>D3UJ75_HELM1</name>
<sequence>MIQKIASLSQSIQKLSQHQEINNTLPVLIHVLQKQSKDLYQIKIGNLITQTKSQKELMIGAKYLATLQKNPTGTLILSHLWLYPKALESLQNAPLKFSINDLKELLKNPEKFHEEWKSFLVEKFAHAPSKQEFLFFGNMLLSLQKNITSLVIDQDGKNHILQIKKMPQQSLEFYALYPNLGAISGLVYKSQGGVGLNLNVPFANVKNLLEKHLDTLHFFAQKQITLTPNIPPLFSFEDNLLDLWS</sequence>
<evidence type="ECO:0000313" key="1">
    <source>
        <dbReference type="EMBL" id="CBG40550.1"/>
    </source>
</evidence>
<proteinExistence type="predicted"/>
<reference evidence="1 2" key="1">
    <citation type="journal article" date="2010" name="BMC Genomics">
        <title>Comparative genomics and proteomics of Helicobacter mustelae, an ulcerogenic and carcinogenic gastric pathogen.</title>
        <authorList>
            <person name="O'Toole P.W."/>
            <person name="Snelling W.J."/>
            <person name="Canchaya C."/>
            <person name="Forde B.M."/>
            <person name="Hardie K.R."/>
            <person name="Josenhans C."/>
            <person name="Graham R.L.J."/>
            <person name="McMullan G."/>
            <person name="Parkhill J."/>
            <person name="Belda E."/>
            <person name="Bentley S.D."/>
        </authorList>
    </citation>
    <scope>NUCLEOTIDE SEQUENCE [LARGE SCALE GENOMIC DNA]</scope>
    <source>
        <strain evidence="2">ATCC 43772 / LMG 18044 / NCTC 12198 / 12198</strain>
    </source>
</reference>
<evidence type="ECO:0000313" key="2">
    <source>
        <dbReference type="Proteomes" id="UP000001522"/>
    </source>
</evidence>
<dbReference type="RefSeq" id="WP_013023617.1">
    <property type="nucleotide sequence ID" value="NC_013949.1"/>
</dbReference>
<organism evidence="1 2">
    <name type="scientific">Helicobacter mustelae (strain ATCC 43772 / CCUG 25715 / CIP 103759 / LMG 18044 / NCTC 12198 / R85-136P)</name>
    <name type="common">Campylobacter mustelae</name>
    <dbReference type="NCBI Taxonomy" id="679897"/>
    <lineage>
        <taxon>Bacteria</taxon>
        <taxon>Pseudomonadati</taxon>
        <taxon>Campylobacterota</taxon>
        <taxon>Epsilonproteobacteria</taxon>
        <taxon>Campylobacterales</taxon>
        <taxon>Helicobacteraceae</taxon>
        <taxon>Helicobacter</taxon>
    </lineage>
</organism>
<accession>D3UJ75</accession>